<feature type="transmembrane region" description="Helical" evidence="4">
    <location>
        <begin position="257"/>
        <end position="277"/>
    </location>
</feature>
<dbReference type="GO" id="GO:0016020">
    <property type="term" value="C:membrane"/>
    <property type="evidence" value="ECO:0007669"/>
    <property type="project" value="InterPro"/>
</dbReference>
<evidence type="ECO:0000256" key="1">
    <source>
        <dbReference type="ARBA" id="ARBA00004141"/>
    </source>
</evidence>
<keyword evidence="4" id="KW-0472">Membrane</keyword>
<keyword evidence="8" id="KW-1185">Reference proteome</keyword>
<dbReference type="Proteomes" id="UP001151752">
    <property type="component" value="Chromosome 1"/>
</dbReference>
<dbReference type="EMBL" id="JAPFFM010000016">
    <property type="protein sequence ID" value="KAJ6701669.1"/>
    <property type="molecule type" value="Genomic_DNA"/>
</dbReference>
<dbReference type="PROSITE" id="PS51258">
    <property type="entry name" value="MHD1"/>
    <property type="match status" value="1"/>
</dbReference>
<keyword evidence="4" id="KW-1133">Transmembrane helix</keyword>
<comment type="caution">
    <text evidence="7">The sequence shown here is derived from an EMBL/GenBank/DDBJ whole genome shotgun (WGS) entry which is preliminary data.</text>
</comment>
<feature type="transmembrane region" description="Helical" evidence="4">
    <location>
        <begin position="187"/>
        <end position="206"/>
    </location>
</feature>
<protein>
    <submittedName>
        <fullName evidence="7">DNA TOPOISOMERASE 4 SUBUNIT B (DUF810)</fullName>
    </submittedName>
</protein>
<organism evidence="7 8">
    <name type="scientific">Salix koriyanagi</name>
    <dbReference type="NCBI Taxonomy" id="2511006"/>
    <lineage>
        <taxon>Eukaryota</taxon>
        <taxon>Viridiplantae</taxon>
        <taxon>Streptophyta</taxon>
        <taxon>Embryophyta</taxon>
        <taxon>Tracheophyta</taxon>
        <taxon>Spermatophyta</taxon>
        <taxon>Magnoliopsida</taxon>
        <taxon>eudicotyledons</taxon>
        <taxon>Gunneridae</taxon>
        <taxon>Pentapetalae</taxon>
        <taxon>rosids</taxon>
        <taxon>fabids</taxon>
        <taxon>Malpighiales</taxon>
        <taxon>Salicaceae</taxon>
        <taxon>Saliceae</taxon>
        <taxon>Salix</taxon>
    </lineage>
</organism>
<keyword evidence="4" id="KW-0812">Transmembrane</keyword>
<dbReference type="PANTHER" id="PTHR31280:SF3">
    <property type="entry name" value="DNA TOPOISOMERASE 4 SUBUNIT B (DUF810)"/>
    <property type="match status" value="1"/>
</dbReference>
<dbReference type="InterPro" id="IPR014770">
    <property type="entry name" value="Munc13_1"/>
</dbReference>
<evidence type="ECO:0000259" key="5">
    <source>
        <dbReference type="PROSITE" id="PS51258"/>
    </source>
</evidence>
<dbReference type="SUPFAM" id="SSF103481">
    <property type="entry name" value="Multidrug resistance efflux transporter EmrE"/>
    <property type="match status" value="2"/>
</dbReference>
<reference evidence="7" key="2">
    <citation type="journal article" date="2023" name="Int. J. Mol. Sci.">
        <title>De Novo Assembly and Annotation of 11 Diverse Shrub Willow (Salix) Genomes Reveals Novel Gene Organization in Sex-Linked Regions.</title>
        <authorList>
            <person name="Hyden B."/>
            <person name="Feng K."/>
            <person name="Yates T.B."/>
            <person name="Jawdy S."/>
            <person name="Cereghino C."/>
            <person name="Smart L.B."/>
            <person name="Muchero W."/>
        </authorList>
    </citation>
    <scope>NUCLEOTIDE SEQUENCE</scope>
    <source>
        <tissue evidence="7">Shoot tip</tissue>
    </source>
</reference>
<gene>
    <name evidence="7" type="ORF">OIU74_012940</name>
</gene>
<dbReference type="Pfam" id="PF25761">
    <property type="entry name" value="TPR_PATROL1"/>
    <property type="match status" value="1"/>
</dbReference>
<feature type="region of interest" description="Disordered" evidence="3">
    <location>
        <begin position="442"/>
        <end position="462"/>
    </location>
</feature>
<feature type="domain" description="MHD1" evidence="5">
    <location>
        <begin position="952"/>
        <end position="1089"/>
    </location>
</feature>
<dbReference type="PROSITE" id="PS51259">
    <property type="entry name" value="MHD2"/>
    <property type="match status" value="1"/>
</dbReference>
<feature type="transmembrane region" description="Helical" evidence="4">
    <location>
        <begin position="12"/>
        <end position="31"/>
    </location>
</feature>
<evidence type="ECO:0000256" key="4">
    <source>
        <dbReference type="SAM" id="Phobius"/>
    </source>
</evidence>
<evidence type="ECO:0000256" key="2">
    <source>
        <dbReference type="ARBA" id="ARBA00007635"/>
    </source>
</evidence>
<proteinExistence type="inferred from homology"/>
<feature type="transmembrane region" description="Helical" evidence="4">
    <location>
        <begin position="136"/>
        <end position="156"/>
    </location>
</feature>
<dbReference type="InterPro" id="IPR037185">
    <property type="entry name" value="EmrE-like"/>
</dbReference>
<name>A0A9Q0Q8N4_9ROSI</name>
<feature type="transmembrane region" description="Helical" evidence="4">
    <location>
        <begin position="282"/>
        <end position="302"/>
    </location>
</feature>
<evidence type="ECO:0000256" key="3">
    <source>
        <dbReference type="SAM" id="MobiDB-lite"/>
    </source>
</evidence>
<dbReference type="InterPro" id="IPR008528">
    <property type="entry name" value="unc-13_homologue"/>
</dbReference>
<evidence type="ECO:0000313" key="7">
    <source>
        <dbReference type="EMBL" id="KAJ6701669.1"/>
    </source>
</evidence>
<comment type="subcellular location">
    <subcellularLocation>
        <location evidence="1">Membrane</location>
        <topology evidence="1">Multi-pass membrane protein</topology>
    </subcellularLocation>
</comment>
<dbReference type="InterPro" id="IPR057984">
    <property type="entry name" value="PATROL1_C"/>
</dbReference>
<sequence>MERICRVLQGLKPALLMVLVQVAFAAVNVLYKLAADDGMSLKIIVAYRFIFATAFMAPLAFIVERKNKEKLTWTVIIEAFFCGLFGCSFAQNAYIESLALISATFASAMANLIPAVTFILAVIFRMERMELASTKGKAKAAGTLMGIGGAMLLTFYEGVEIYTGSATVNLLHHRQSHAASSHGHGRVLGFFMALLNCLSYSSWLIVQAKMSARYPSHYSNSALVCAMGAIQATIFALCLERDWNLWKLGWNIRLLTVAFSGVVGSGLMGMLISWCLAMRGPLFVAIFSPLMLVLVATAGSLILAEKLYLGSILGALLIICGLYFVLWGKSKEMKSSVPPSGPTNSLSNLDFDSISADYIIQCVESGGVVDVTEATCKYSDESAYPVTIHSQTRSSYFLVSDPESAGSPPRRAPPPLYAKQAVDASCSSSQVDSVFVEKAAASGDDCGPGYEPATNAPPRPLGDSEFPVPSLGLPSLKTGLSDDDLRESAYELLLASMFFSGVEANSVEDRRKEKTSKFLSGLKSKRDKMQSQSQFVGRKSDLMDTVRVQMQISEAMDACTRRNLMQLAARKMSGQIDLTHIALGLLNGTFKSDFPNERSYMQWKSRQANILEELLCYATDTTTEHLTIRNYVAKIRDEKEWDTMMSASERVAVVASIRQVAVKLSSLPTQFGIQGETFYWTAIYHVNIRLYQKLLFGLFDVLDEDQLIEEADEVLQLIKLTWSTLGVTEKMHDALYGWVLFQQFVRTGGSVLLENAVLHLQKVLSTEEDDGKEQYMNSLVCTKHCNSSHLKLHLLQSIFVSISMWCDYKLQDYHSHFSQKPCNFRMIISLVSAVGVLASGESGDLKLMKLNASDANASRKLKSYVEKSTEAAFRKVASKVDFESKIERIHPLAQLAKELKLIAETEFNVFNPVLRCWCPESVITSVVLLHQCYGERLKPFLKGVSSVSGDARSVLPAAYMLDQYLTKLYTSALEANKMPNSFIQDFEHYQIEEIAKPFILDWVISQHSHILEWTGRAFDIEDWEPLSYHQRQAASIVETVDQLFGFNLPMDITHLQALLSVIFHSLDAYLMKMLNQLVEKNHLYPSAPPITRYAETVIPMIKRSLVVGTLLDENVACKLNELTIPKLCVRLNTLQYIQKQVAILEDGIRKSWGLVRPSHEQRQTRGEVLEERSLLTSSEAVDALFATTCHIIRDTTADAIRKFCDFTGARVVFWDLRDQFLFHLYHGDVGSSRLESFLPHVDTVLDHICGLIDDTLRDLVVLSICRASLEGYVWVLLDGGPSRAFSDSDITMMEDDLNVLKEFFVVEGEGLPRSLVEQEAKFAQQILGLFFPQGLQLTETVIRMLMNASEHISLRVESHKHGHMGLEDAQTLLRVLCHKKDREASRFLKQQYELPMSSEYDDTSSRDSNFGSPLIPDLLKRSNSFHWPKKDQSSFKSIRKKLQAATSEIRDVAR</sequence>
<dbReference type="Pfam" id="PF00892">
    <property type="entry name" value="EamA"/>
    <property type="match status" value="2"/>
</dbReference>
<evidence type="ECO:0000259" key="6">
    <source>
        <dbReference type="PROSITE" id="PS51259"/>
    </source>
</evidence>
<dbReference type="InterPro" id="IPR014772">
    <property type="entry name" value="Munc13_dom-2"/>
</dbReference>
<feature type="domain" description="MHD2" evidence="6">
    <location>
        <begin position="1231"/>
        <end position="1341"/>
    </location>
</feature>
<feature type="transmembrane region" description="Helical" evidence="4">
    <location>
        <begin position="43"/>
        <end position="63"/>
    </location>
</feature>
<comment type="similarity">
    <text evidence="2">Belongs to the drug/metabolite transporter (DMT) superfamily. Plant drug/metabolite exporter (P-DME) (TC 2.A.7.4) family.</text>
</comment>
<reference evidence="7" key="1">
    <citation type="submission" date="2022-11" db="EMBL/GenBank/DDBJ databases">
        <authorList>
            <person name="Hyden B.L."/>
            <person name="Feng K."/>
            <person name="Yates T."/>
            <person name="Jawdy S."/>
            <person name="Smart L.B."/>
            <person name="Muchero W."/>
        </authorList>
    </citation>
    <scope>NUCLEOTIDE SEQUENCE</scope>
    <source>
        <tissue evidence="7">Shoot tip</tissue>
    </source>
</reference>
<feature type="transmembrane region" description="Helical" evidence="4">
    <location>
        <begin position="75"/>
        <end position="94"/>
    </location>
</feature>
<accession>A0A9Q0Q8N4</accession>
<feature type="transmembrane region" description="Helical" evidence="4">
    <location>
        <begin position="100"/>
        <end position="124"/>
    </location>
</feature>
<dbReference type="InterPro" id="IPR000620">
    <property type="entry name" value="EamA_dom"/>
</dbReference>
<feature type="transmembrane region" description="Helical" evidence="4">
    <location>
        <begin position="308"/>
        <end position="326"/>
    </location>
</feature>
<dbReference type="PANTHER" id="PTHR31280">
    <property type="entry name" value="PROTEIN UNC-13 HOMOLOG"/>
    <property type="match status" value="1"/>
</dbReference>
<evidence type="ECO:0000313" key="8">
    <source>
        <dbReference type="Proteomes" id="UP001151752"/>
    </source>
</evidence>